<dbReference type="Proteomes" id="UP000859505">
    <property type="component" value="Unassembled WGS sequence"/>
</dbReference>
<evidence type="ECO:0000256" key="3">
    <source>
        <dbReference type="ARBA" id="ARBA00032460"/>
    </source>
</evidence>
<sequence length="131" mass="14966">MTKLVHTMIRVRDLDRSVHFYREALELEVRDHFPFDGFSLTYLANDQSGFELELTHNQGQAEPYRHGNGYGHLAVTVEDIEAAHQRLTALGLTPAPVKAMHHEGTLLARLFFLTDPDGYQIEFIERAGRFA</sequence>
<dbReference type="GO" id="GO:0004462">
    <property type="term" value="F:lactoylglutathione lyase activity"/>
    <property type="evidence" value="ECO:0007669"/>
    <property type="project" value="TreeGrafter"/>
</dbReference>
<feature type="domain" description="VOC" evidence="5">
    <location>
        <begin position="3"/>
        <end position="126"/>
    </location>
</feature>
<dbReference type="PANTHER" id="PTHR46036:SF5">
    <property type="entry name" value="LACTOYLGLUTATHIONE LYASE"/>
    <property type="match status" value="1"/>
</dbReference>
<dbReference type="GO" id="GO:0005737">
    <property type="term" value="C:cytoplasm"/>
    <property type="evidence" value="ECO:0007669"/>
    <property type="project" value="TreeGrafter"/>
</dbReference>
<evidence type="ECO:0000256" key="4">
    <source>
        <dbReference type="ARBA" id="ARBA00033298"/>
    </source>
</evidence>
<dbReference type="Gene3D" id="3.10.180.10">
    <property type="entry name" value="2,3-Dihydroxybiphenyl 1,2-Dioxygenase, domain 1"/>
    <property type="match status" value="1"/>
</dbReference>
<dbReference type="PANTHER" id="PTHR46036">
    <property type="entry name" value="LACTOYLGLUTATHIONE LYASE"/>
    <property type="match status" value="1"/>
</dbReference>
<evidence type="ECO:0000256" key="1">
    <source>
        <dbReference type="ARBA" id="ARBA00030291"/>
    </source>
</evidence>
<keyword evidence="6" id="KW-0456">Lyase</keyword>
<reference evidence="6" key="2">
    <citation type="submission" date="2020-01" db="EMBL/GenBank/DDBJ databases">
        <authorList>
            <consortium name="NCBI Pathogen Detection Project"/>
        </authorList>
    </citation>
    <scope>NUCLEOTIDE SEQUENCE</scope>
    <source>
        <strain evidence="6">OLC2673_Aeromonas</strain>
    </source>
</reference>
<dbReference type="AlphaFoldDB" id="A0AAD3UDW8"/>
<dbReference type="InterPro" id="IPR004360">
    <property type="entry name" value="Glyas_Fos-R_dOase_dom"/>
</dbReference>
<accession>A0AAD3UDW8</accession>
<evidence type="ECO:0000256" key="2">
    <source>
        <dbReference type="ARBA" id="ARBA00030892"/>
    </source>
</evidence>
<protein>
    <recommendedName>
        <fullName evidence="2">Aldoketomutase</fullName>
    </recommendedName>
    <alternativeName>
        <fullName evidence="1">Ketone-aldehyde mutase</fullName>
    </alternativeName>
    <alternativeName>
        <fullName evidence="3">Methylglyoxalase</fullName>
    </alternativeName>
    <alternativeName>
        <fullName evidence="4">S-D-lactoylglutathione methylglyoxal lyase</fullName>
    </alternativeName>
</protein>
<comment type="caution">
    <text evidence="6">The sequence shown here is derived from an EMBL/GenBank/DDBJ whole genome shotgun (WGS) entry which is preliminary data.</text>
</comment>
<dbReference type="EMBL" id="DACTUL010000049">
    <property type="protein sequence ID" value="HAT6346337.1"/>
    <property type="molecule type" value="Genomic_DNA"/>
</dbReference>
<dbReference type="GO" id="GO:0019243">
    <property type="term" value="P:methylglyoxal catabolic process to D-lactate via S-lactoyl-glutathione"/>
    <property type="evidence" value="ECO:0007669"/>
    <property type="project" value="TreeGrafter"/>
</dbReference>
<dbReference type="InterPro" id="IPR037523">
    <property type="entry name" value="VOC_core"/>
</dbReference>
<name>A0AAD3UDW8_AERHY</name>
<evidence type="ECO:0000313" key="7">
    <source>
        <dbReference type="Proteomes" id="UP000859505"/>
    </source>
</evidence>
<evidence type="ECO:0000313" key="6">
    <source>
        <dbReference type="EMBL" id="HAT6346337.1"/>
    </source>
</evidence>
<organism evidence="6 7">
    <name type="scientific">Aeromonas hydrophila</name>
    <dbReference type="NCBI Taxonomy" id="644"/>
    <lineage>
        <taxon>Bacteria</taxon>
        <taxon>Pseudomonadati</taxon>
        <taxon>Pseudomonadota</taxon>
        <taxon>Gammaproteobacteria</taxon>
        <taxon>Aeromonadales</taxon>
        <taxon>Aeromonadaceae</taxon>
        <taxon>Aeromonas</taxon>
    </lineage>
</organism>
<dbReference type="SUPFAM" id="SSF54593">
    <property type="entry name" value="Glyoxalase/Bleomycin resistance protein/Dihydroxybiphenyl dioxygenase"/>
    <property type="match status" value="1"/>
</dbReference>
<gene>
    <name evidence="6" type="ORF">JAJ28_004144</name>
</gene>
<evidence type="ECO:0000259" key="5">
    <source>
        <dbReference type="PROSITE" id="PS51819"/>
    </source>
</evidence>
<dbReference type="InterPro" id="IPR029068">
    <property type="entry name" value="Glyas_Bleomycin-R_OHBP_Dase"/>
</dbReference>
<reference evidence="6" key="1">
    <citation type="journal article" date="2018" name="Genome Biol.">
        <title>SKESA: strategic k-mer extension for scrupulous assemblies.</title>
        <authorList>
            <person name="Souvorov A."/>
            <person name="Agarwala R."/>
            <person name="Lipman D.J."/>
        </authorList>
    </citation>
    <scope>NUCLEOTIDE SEQUENCE</scope>
    <source>
        <strain evidence="6">OLC2673_Aeromonas</strain>
    </source>
</reference>
<proteinExistence type="predicted"/>
<dbReference type="PROSITE" id="PS51819">
    <property type="entry name" value="VOC"/>
    <property type="match status" value="1"/>
</dbReference>
<dbReference type="Pfam" id="PF00903">
    <property type="entry name" value="Glyoxalase"/>
    <property type="match status" value="1"/>
</dbReference>